<dbReference type="PANTHER" id="PTHR13031">
    <property type="entry name" value="RIBONUCLEASE P SUBUNIT P30"/>
    <property type="match status" value="1"/>
</dbReference>
<dbReference type="PANTHER" id="PTHR13031:SF0">
    <property type="entry name" value="RIBONUCLEASE P PROTEIN SUBUNIT P30"/>
    <property type="match status" value="1"/>
</dbReference>
<feature type="compositionally biased region" description="Basic and acidic residues" evidence="4">
    <location>
        <begin position="254"/>
        <end position="271"/>
    </location>
</feature>
<keyword evidence="6" id="KW-1185">Reference proteome</keyword>
<dbReference type="AlphaFoldDB" id="A0AA35XEC0"/>
<dbReference type="Gene3D" id="3.20.20.140">
    <property type="entry name" value="Metal-dependent hydrolases"/>
    <property type="match status" value="1"/>
</dbReference>
<dbReference type="Pfam" id="PF01876">
    <property type="entry name" value="RNase_P_p30"/>
    <property type="match status" value="1"/>
</dbReference>
<name>A0AA35XEC0_GEOBA</name>
<evidence type="ECO:0000256" key="4">
    <source>
        <dbReference type="SAM" id="MobiDB-lite"/>
    </source>
</evidence>
<feature type="region of interest" description="Disordered" evidence="4">
    <location>
        <begin position="236"/>
        <end position="271"/>
    </location>
</feature>
<dbReference type="InterPro" id="IPR002738">
    <property type="entry name" value="RNase_P_p30"/>
</dbReference>
<sequence>MTRGVFSDLNVQRLESRAANLALLQTLADSGYERVAICHHVTLKRGVQLKAAPDVTELVERTPATKRGRQLEVLQRLTVMVDDPALLHTLSSPAAESYDLLAVCPASDRVFLQACSVLPIDIVTFNFAEKLPFVLKFSQLSQAVERGLSLEICYSPALRGSSGRRNTLSNAQELVKGCRGKGVLVSSGGERALDFRPPLDIVNMSRLFGLTDIQCKAAITTVGRAALLHSRMRRHSAKAVVSSHPLPAGRRKREREQDSETSVKKLRKDDS</sequence>
<protein>
    <submittedName>
        <fullName evidence="5">Ribonuclease P protein subunit p30</fullName>
    </submittedName>
</protein>
<dbReference type="InterPro" id="IPR016195">
    <property type="entry name" value="Pol/histidinol_Pase-like"/>
</dbReference>
<dbReference type="EMBL" id="CASHTH010003675">
    <property type="protein sequence ID" value="CAI8047742.1"/>
    <property type="molecule type" value="Genomic_DNA"/>
</dbReference>
<dbReference type="Proteomes" id="UP001174909">
    <property type="component" value="Unassembled WGS sequence"/>
</dbReference>
<evidence type="ECO:0000256" key="3">
    <source>
        <dbReference type="ARBA" id="ARBA00022694"/>
    </source>
</evidence>
<organism evidence="5 6">
    <name type="scientific">Geodia barretti</name>
    <name type="common">Barrett's horny sponge</name>
    <dbReference type="NCBI Taxonomy" id="519541"/>
    <lineage>
        <taxon>Eukaryota</taxon>
        <taxon>Metazoa</taxon>
        <taxon>Porifera</taxon>
        <taxon>Demospongiae</taxon>
        <taxon>Heteroscleromorpha</taxon>
        <taxon>Tetractinellida</taxon>
        <taxon>Astrophorina</taxon>
        <taxon>Geodiidae</taxon>
        <taxon>Geodia</taxon>
    </lineage>
</organism>
<evidence type="ECO:0000256" key="2">
    <source>
        <dbReference type="ARBA" id="ARBA00007331"/>
    </source>
</evidence>
<dbReference type="SUPFAM" id="SSF89550">
    <property type="entry name" value="PHP domain-like"/>
    <property type="match status" value="1"/>
</dbReference>
<evidence type="ECO:0000256" key="1">
    <source>
        <dbReference type="ARBA" id="ARBA00004123"/>
    </source>
</evidence>
<comment type="similarity">
    <text evidence="2">Belongs to the eukaryotic/archaeal RNase P protein component 3 family.</text>
</comment>
<dbReference type="GO" id="GO:0003723">
    <property type="term" value="F:RNA binding"/>
    <property type="evidence" value="ECO:0007669"/>
    <property type="project" value="TreeGrafter"/>
</dbReference>
<dbReference type="GO" id="GO:0008033">
    <property type="term" value="P:tRNA processing"/>
    <property type="evidence" value="ECO:0007669"/>
    <property type="project" value="UniProtKB-KW"/>
</dbReference>
<evidence type="ECO:0000313" key="5">
    <source>
        <dbReference type="EMBL" id="CAI8047742.1"/>
    </source>
</evidence>
<comment type="subcellular location">
    <subcellularLocation>
        <location evidence="1">Nucleus</location>
    </subcellularLocation>
</comment>
<accession>A0AA35XEC0</accession>
<keyword evidence="3" id="KW-0819">tRNA processing</keyword>
<comment type="caution">
    <text evidence="5">The sequence shown here is derived from an EMBL/GenBank/DDBJ whole genome shotgun (WGS) entry which is preliminary data.</text>
</comment>
<dbReference type="GO" id="GO:0005655">
    <property type="term" value="C:nucleolar ribonuclease P complex"/>
    <property type="evidence" value="ECO:0007669"/>
    <property type="project" value="TreeGrafter"/>
</dbReference>
<evidence type="ECO:0000313" key="6">
    <source>
        <dbReference type="Proteomes" id="UP001174909"/>
    </source>
</evidence>
<gene>
    <name evidence="5" type="ORF">GBAR_LOCUS26414</name>
</gene>
<reference evidence="5" key="1">
    <citation type="submission" date="2023-03" db="EMBL/GenBank/DDBJ databases">
        <authorList>
            <person name="Steffen K."/>
            <person name="Cardenas P."/>
        </authorList>
    </citation>
    <scope>NUCLEOTIDE SEQUENCE</scope>
</reference>
<proteinExistence type="inferred from homology"/>